<dbReference type="FunFam" id="3.40.50.980:FF:000001">
    <property type="entry name" value="Non-ribosomal peptide synthetase"/>
    <property type="match status" value="2"/>
</dbReference>
<dbReference type="Pfam" id="PF00975">
    <property type="entry name" value="Thioesterase"/>
    <property type="match status" value="1"/>
</dbReference>
<reference evidence="6" key="1">
    <citation type="submission" date="2018-06" db="EMBL/GenBank/DDBJ databases">
        <title>Complete genome of Pseudomonas insecticola strain QZS01.</title>
        <authorList>
            <person name="Wang J."/>
            <person name="Su Q."/>
        </authorList>
    </citation>
    <scope>NUCLEOTIDE SEQUENCE [LARGE SCALE GENOMIC DNA]</scope>
    <source>
        <strain evidence="6">QZS01</strain>
    </source>
</reference>
<dbReference type="InterPro" id="IPR036736">
    <property type="entry name" value="ACP-like_sf"/>
</dbReference>
<protein>
    <submittedName>
        <fullName evidence="5">Amino acid adenylation domain-containing protein</fullName>
    </submittedName>
</protein>
<dbReference type="SUPFAM" id="SSF47336">
    <property type="entry name" value="ACP-like"/>
    <property type="match status" value="2"/>
</dbReference>
<dbReference type="CDD" id="cd17643">
    <property type="entry name" value="A_NRPS_Cytc1-like"/>
    <property type="match status" value="1"/>
</dbReference>
<evidence type="ECO:0000256" key="3">
    <source>
        <dbReference type="ARBA" id="ARBA00022553"/>
    </source>
</evidence>
<dbReference type="Gene3D" id="2.30.38.10">
    <property type="entry name" value="Luciferase, Domain 3"/>
    <property type="match status" value="1"/>
</dbReference>
<dbReference type="Gene3D" id="3.30.559.10">
    <property type="entry name" value="Chloramphenicol acetyltransferase-like domain"/>
    <property type="match status" value="1"/>
</dbReference>
<dbReference type="Pfam" id="PF00550">
    <property type="entry name" value="PP-binding"/>
    <property type="match status" value="2"/>
</dbReference>
<evidence type="ECO:0000256" key="1">
    <source>
        <dbReference type="ARBA" id="ARBA00001957"/>
    </source>
</evidence>
<keyword evidence="2" id="KW-0596">Phosphopantetheine</keyword>
<dbReference type="InterPro" id="IPR000873">
    <property type="entry name" value="AMP-dep_synth/lig_dom"/>
</dbReference>
<organism evidence="5 6">
    <name type="scientific">Entomomonas moraniae</name>
    <dbReference type="NCBI Taxonomy" id="2213226"/>
    <lineage>
        <taxon>Bacteria</taxon>
        <taxon>Pseudomonadati</taxon>
        <taxon>Pseudomonadota</taxon>
        <taxon>Gammaproteobacteria</taxon>
        <taxon>Pseudomonadales</taxon>
        <taxon>Pseudomonadaceae</taxon>
        <taxon>Entomomonas</taxon>
    </lineage>
</organism>
<evidence type="ECO:0000259" key="4">
    <source>
        <dbReference type="PROSITE" id="PS50075"/>
    </source>
</evidence>
<feature type="domain" description="Carrier" evidence="4">
    <location>
        <begin position="558"/>
        <end position="635"/>
    </location>
</feature>
<dbReference type="InterPro" id="IPR020845">
    <property type="entry name" value="AMP-binding_CS"/>
</dbReference>
<name>A0A3Q9JKU7_9GAMM</name>
<dbReference type="Gene3D" id="3.30.300.30">
    <property type="match status" value="2"/>
</dbReference>
<dbReference type="Gene3D" id="1.10.1200.10">
    <property type="entry name" value="ACP-like"/>
    <property type="match status" value="1"/>
</dbReference>
<dbReference type="InterPro" id="IPR042099">
    <property type="entry name" value="ANL_N_sf"/>
</dbReference>
<dbReference type="SUPFAM" id="SSF56801">
    <property type="entry name" value="Acetyl-CoA synthetase-like"/>
    <property type="match status" value="2"/>
</dbReference>
<dbReference type="PROSITE" id="PS00012">
    <property type="entry name" value="PHOSPHOPANTETHEINE"/>
    <property type="match status" value="1"/>
</dbReference>
<keyword evidence="3" id="KW-0597">Phosphoprotein</keyword>
<dbReference type="Pfam" id="PF00501">
    <property type="entry name" value="AMP-binding"/>
    <property type="match status" value="2"/>
</dbReference>
<dbReference type="GO" id="GO:0031177">
    <property type="term" value="F:phosphopantetheine binding"/>
    <property type="evidence" value="ECO:0007669"/>
    <property type="project" value="InterPro"/>
</dbReference>
<dbReference type="GO" id="GO:0043041">
    <property type="term" value="P:amino acid activation for nonribosomal peptide biosynthetic process"/>
    <property type="evidence" value="ECO:0007669"/>
    <property type="project" value="TreeGrafter"/>
</dbReference>
<dbReference type="PANTHER" id="PTHR45527:SF14">
    <property type="entry name" value="PLIPASTATIN SYNTHASE SUBUNIT B"/>
    <property type="match status" value="1"/>
</dbReference>
<dbReference type="SUPFAM" id="SSF53474">
    <property type="entry name" value="alpha/beta-Hydrolases"/>
    <property type="match status" value="1"/>
</dbReference>
<dbReference type="NCBIfam" id="TIGR01733">
    <property type="entry name" value="AA-adenyl-dom"/>
    <property type="match status" value="2"/>
</dbReference>
<accession>A0A3Q9JKU7</accession>
<dbReference type="EMBL" id="CP029822">
    <property type="protein sequence ID" value="AZS51888.1"/>
    <property type="molecule type" value="Genomic_DNA"/>
</dbReference>
<dbReference type="CDD" id="cd05930">
    <property type="entry name" value="A_NRPS"/>
    <property type="match status" value="1"/>
</dbReference>
<evidence type="ECO:0000256" key="2">
    <source>
        <dbReference type="ARBA" id="ARBA00022450"/>
    </source>
</evidence>
<keyword evidence="6" id="KW-1185">Reference proteome</keyword>
<dbReference type="GO" id="GO:0044550">
    <property type="term" value="P:secondary metabolite biosynthetic process"/>
    <property type="evidence" value="ECO:0007669"/>
    <property type="project" value="UniProtKB-ARBA"/>
</dbReference>
<dbReference type="InterPro" id="IPR020806">
    <property type="entry name" value="PKS_PP-bd"/>
</dbReference>
<gene>
    <name evidence="5" type="ORF">DM558_14430</name>
</gene>
<dbReference type="FunFam" id="3.40.50.12780:FF:000012">
    <property type="entry name" value="Non-ribosomal peptide synthetase"/>
    <property type="match status" value="1"/>
</dbReference>
<dbReference type="SUPFAM" id="SSF52777">
    <property type="entry name" value="CoA-dependent acyltransferases"/>
    <property type="match status" value="2"/>
</dbReference>
<dbReference type="PROSITE" id="PS00455">
    <property type="entry name" value="AMP_BINDING"/>
    <property type="match status" value="2"/>
</dbReference>
<dbReference type="Gene3D" id="3.40.50.1820">
    <property type="entry name" value="alpha/beta hydrolase"/>
    <property type="match status" value="1"/>
</dbReference>
<dbReference type="SMART" id="SM00823">
    <property type="entry name" value="PKS_PP"/>
    <property type="match status" value="2"/>
</dbReference>
<dbReference type="InterPro" id="IPR023213">
    <property type="entry name" value="CAT-like_dom_sf"/>
</dbReference>
<dbReference type="Gene3D" id="3.30.559.30">
    <property type="entry name" value="Nonribosomal peptide synthetase, condensation domain"/>
    <property type="match status" value="1"/>
</dbReference>
<dbReference type="Proteomes" id="UP000273143">
    <property type="component" value="Chromosome"/>
</dbReference>
<dbReference type="Pfam" id="PF13193">
    <property type="entry name" value="AMP-binding_C"/>
    <property type="match status" value="1"/>
</dbReference>
<dbReference type="InterPro" id="IPR010071">
    <property type="entry name" value="AA_adenyl_dom"/>
</dbReference>
<dbReference type="Pfam" id="PF00668">
    <property type="entry name" value="Condensation"/>
    <property type="match status" value="1"/>
</dbReference>
<dbReference type="KEGG" id="emo:DM558_14430"/>
<dbReference type="InterPro" id="IPR029058">
    <property type="entry name" value="AB_hydrolase_fold"/>
</dbReference>
<dbReference type="InterPro" id="IPR001242">
    <property type="entry name" value="Condensation_dom"/>
</dbReference>
<sequence>MTIGLNTKYKLGINMHIYELNGKKYKIPTEKVSDFLIANPNAKWIFEPVKVLFEQQVIQKPDSMALADDEQKLTYQELNARVNQLAHYLITRYHLQADDLVAVVLDRTVNTVITMLAVLKAGGAYVPIDPSVPDERISYILGDAKPRIVLTQGHYVQKLSQLDNSLLIKAIDDEAFITELENYSTENPSVNITAHQLAYVIYTSGTTGNPKGVMVEQGNMVGFLSAVNRLYKTIWHDPLNRPKHYLWYANYVFDSHIYEVYPCLITGATLFVVSGDTRYDLSLLKQYIERNHIEAACIPPVLLDKDDLLPLTLLTVAGDTTNQEIIDSYLDHQVNVLNAYGPTECSVCTNINLYKKGDKNTNIGPVLSGYKVYVVSEKMQQLPAGAIGELCAAGVGVTRGYLNNPQLTAERFPINPFQTDTEKKLTINERIYRTGDLVRKLPDGRFEYFGRNDCQVKIRGYRIELGEIEARLAAYKAIKKAAVLAKEHSSGMLYLAAYYVSEKIYEQEELANYLAEFLPDYMIPSAYVRMEQFPMNVSGKLDRKALPEPTVTLEQYKAPENELEEQLQACFAKVLGVNTTEISVEGNFFRLGGNSILAIKLIDHINHTLKTNINIAAAFTYNTVRKFANNFDALQGSSVVISSQPVESVEAQLLSFAQERLKFIDLYEGKSKAYNIPLIFKLKKSIHIDHLLTAIKAVIHKHHVLRSLIKTNSQGVNYQVVQDDIENPVLIDVKTVHDQEALNTILGKQVDYLFDLENEYPIKISLLKQADDLYMAIVVHHIAFDGWSGDIFINDLLQAYDKLQEKGQVLLNEPNHFSTLLDPLAIQYKDFALWQQSYLSGEVLEKQLAFWKDQLAGYEALNLPTDKPRPSQVSYHGDTINFVLDESLSTALRNTAQTMDVSLFALLLSGYYLLLSTYSNQKDIVVGSPIANRNHKEIMDMIGFFVNSVALRQQINTEETLLNFVKKVGHLTNDVQQYQDLPFEHLVDALKVKKDTSRHPIFQVMFSVQSFGHEQQQRLNEFLESYGEELGQDVAKFDLTTMLDDNGVQIKGFFNYATSLFNKETIESFITSYQLILNELVSSLAASKKIKELSLLNTQDYQKIIYDWNKTTAVFSDTTVVSLFNEQVKRTPNHIAAVFDDRRLTYKELDSIANQLAHYLKETYTIQPDDIVALALSRSMETVITILAVLKAGAAYVPMVPEAPKERVSYIVKDTKAKVLLTNQAHQANFTYVEQTLDVRVEAIDDQAFVRQKLAQYPTTSPLAALTPQNLAYIIYTSGTTGNPKGVMVEHHNVAHLFIGAEQLYHFNEQDVWTLFHSYVFDFSVWELWGSLLFGGRLVIPNQEQSYDIGLFYHLCLKEQVTILNQTPSVFYQFIESAISQGVKIDALRYVIFGGEPLNVAQLKPWYTLYADNAPYLVNMYGITETTVFATYPDALTVKDLDKLPLIGRVLNGYTGYVLNNERIPLPIGAVGELYLGGDGVTRGYLNNLELTADRFIDNPFQSDEEKEKGINGRLYKSGDLVRYAQDGQLEYIGRNDFQVKIRGFRIELEEIATRLSNYPEIKQSVVLTKENHLNEKYIVAYYVCDHEINRHDIVSYLSSYLPSYMIPSYFIQLTKLPVTINGKLDRHQLPEPSFVAKNYVAPETPIEKVICELVASFLDLVVNDVGSTDNYFELGGNSITATRLIYEINTQFNAKLKIVDLFMLPTLGDLAKFAEEAKQAYQAVVSLNGSEASTHLIMVHPGGGGCEAYLPIARAVQECYRCYGVEPYNIYHDQKIDNLRVLAELYLRNIESTLPKQSTYHLLGWSLGGLLALEMASILESKGVTDIKVYLLDTILIGSAEQDKVAPPTDERIKEMIKDYTGLDFEAAKAVLLTENKLINQQVSTSLNSTEIVLFRAMLSNQEKHEAVEKRYNQMLTNQAQLTIVNLDHSSHDDLLEQEPTVIIDKILQDARAL</sequence>
<dbReference type="InterPro" id="IPR045851">
    <property type="entry name" value="AMP-bd_C_sf"/>
</dbReference>
<comment type="cofactor">
    <cofactor evidence="1">
        <name>pantetheine 4'-phosphate</name>
        <dbReference type="ChEBI" id="CHEBI:47942"/>
    </cofactor>
</comment>
<dbReference type="NCBIfam" id="NF003417">
    <property type="entry name" value="PRK04813.1"/>
    <property type="match status" value="2"/>
</dbReference>
<proteinExistence type="predicted"/>
<dbReference type="InterPro" id="IPR025110">
    <property type="entry name" value="AMP-bd_C"/>
</dbReference>
<evidence type="ECO:0000313" key="6">
    <source>
        <dbReference type="Proteomes" id="UP000273143"/>
    </source>
</evidence>
<dbReference type="PROSITE" id="PS50075">
    <property type="entry name" value="CARRIER"/>
    <property type="match status" value="2"/>
</dbReference>
<dbReference type="Gene3D" id="3.40.50.980">
    <property type="match status" value="2"/>
</dbReference>
<dbReference type="PANTHER" id="PTHR45527">
    <property type="entry name" value="NONRIBOSOMAL PEPTIDE SYNTHETASE"/>
    <property type="match status" value="1"/>
</dbReference>
<dbReference type="FunFam" id="3.30.300.30:FF:000010">
    <property type="entry name" value="Enterobactin synthetase component F"/>
    <property type="match status" value="2"/>
</dbReference>
<feature type="domain" description="Carrier" evidence="4">
    <location>
        <begin position="1642"/>
        <end position="1719"/>
    </location>
</feature>
<dbReference type="InterPro" id="IPR009081">
    <property type="entry name" value="PP-bd_ACP"/>
</dbReference>
<dbReference type="CDD" id="cd19531">
    <property type="entry name" value="LCL_NRPS-like"/>
    <property type="match status" value="1"/>
</dbReference>
<dbReference type="GO" id="GO:0005829">
    <property type="term" value="C:cytosol"/>
    <property type="evidence" value="ECO:0007669"/>
    <property type="project" value="TreeGrafter"/>
</dbReference>
<dbReference type="InterPro" id="IPR006162">
    <property type="entry name" value="Ppantetheine_attach_site"/>
</dbReference>
<dbReference type="InterPro" id="IPR001031">
    <property type="entry name" value="Thioesterase"/>
</dbReference>
<evidence type="ECO:0000313" key="5">
    <source>
        <dbReference type="EMBL" id="AZS51888.1"/>
    </source>
</evidence>
<dbReference type="Gene3D" id="3.40.50.12780">
    <property type="entry name" value="N-terminal domain of ligase-like"/>
    <property type="match status" value="1"/>
</dbReference>
<dbReference type="GO" id="GO:0003824">
    <property type="term" value="F:catalytic activity"/>
    <property type="evidence" value="ECO:0007669"/>
    <property type="project" value="InterPro"/>
</dbReference>